<evidence type="ECO:0000313" key="5">
    <source>
        <dbReference type="EMBL" id="PZX13775.1"/>
    </source>
</evidence>
<evidence type="ECO:0000256" key="3">
    <source>
        <dbReference type="ARBA" id="ARBA00023163"/>
    </source>
</evidence>
<dbReference type="Pfam" id="PF00356">
    <property type="entry name" value="LacI"/>
    <property type="match status" value="1"/>
</dbReference>
<dbReference type="PANTHER" id="PTHR30146:SF138">
    <property type="entry name" value="TRANSCRIPTIONAL REGULATORY PROTEIN"/>
    <property type="match status" value="1"/>
</dbReference>
<keyword evidence="3" id="KW-0804">Transcription</keyword>
<dbReference type="CDD" id="cd01392">
    <property type="entry name" value="HTH_LacI"/>
    <property type="match status" value="1"/>
</dbReference>
<dbReference type="PROSITE" id="PS50932">
    <property type="entry name" value="HTH_LACI_2"/>
    <property type="match status" value="1"/>
</dbReference>
<dbReference type="SUPFAM" id="SSF47413">
    <property type="entry name" value="lambda repressor-like DNA-binding domains"/>
    <property type="match status" value="1"/>
</dbReference>
<dbReference type="Proteomes" id="UP000248916">
    <property type="component" value="Unassembled WGS sequence"/>
</dbReference>
<sequence>MGKPRASRGGRTTIRDLAARAGTSVSTASLVMNGTWERYRITRTTADRVRTAAAEIGYAPNPRAQALRTRRSALAGMIVPHHRNRFFAGLAESFEARARDLDLVPIVVSTQRDLATEQAVARTLVAQEVEILILAGTEDPTAINRLCRASGIWCVNVDLPGPEAFSVVSDNRNGANHLTARLLAHGEGPVVFLGGREGEYATEERVAGFLAACDAAGRARADIRILRCGYRADDACIALSELLDAGPFPPALLINSITAFEGFASFWQAEGSRIGRPNLACFDWDPLAACLPLPIIMLRQNVEALIGACFDRFAADGDETGGLMLIPPSVALDRLDDTQSPHP</sequence>
<dbReference type="InterPro" id="IPR028082">
    <property type="entry name" value="Peripla_BP_I"/>
</dbReference>
<keyword evidence="1" id="KW-0805">Transcription regulation</keyword>
<dbReference type="Pfam" id="PF00532">
    <property type="entry name" value="Peripla_BP_1"/>
    <property type="match status" value="1"/>
</dbReference>
<gene>
    <name evidence="5" type="ORF">LX81_03109</name>
</gene>
<evidence type="ECO:0000313" key="6">
    <source>
        <dbReference type="Proteomes" id="UP000248916"/>
    </source>
</evidence>
<dbReference type="RefSeq" id="WP_111538192.1">
    <property type="nucleotide sequence ID" value="NZ_QKZL01000016.1"/>
</dbReference>
<dbReference type="Gene3D" id="3.40.50.2300">
    <property type="match status" value="2"/>
</dbReference>
<keyword evidence="6" id="KW-1185">Reference proteome</keyword>
<feature type="domain" description="HTH lacI-type" evidence="4">
    <location>
        <begin position="12"/>
        <end position="69"/>
    </location>
</feature>
<evidence type="ECO:0000256" key="1">
    <source>
        <dbReference type="ARBA" id="ARBA00023015"/>
    </source>
</evidence>
<name>A0A2W7N044_9RHOB</name>
<dbReference type="OrthoDB" id="7683681at2"/>
<evidence type="ECO:0000259" key="4">
    <source>
        <dbReference type="PROSITE" id="PS50932"/>
    </source>
</evidence>
<dbReference type="AlphaFoldDB" id="A0A2W7N044"/>
<dbReference type="Gene3D" id="1.10.260.40">
    <property type="entry name" value="lambda repressor-like DNA-binding domains"/>
    <property type="match status" value="1"/>
</dbReference>
<dbReference type="GO" id="GO:0000976">
    <property type="term" value="F:transcription cis-regulatory region binding"/>
    <property type="evidence" value="ECO:0007669"/>
    <property type="project" value="TreeGrafter"/>
</dbReference>
<dbReference type="EMBL" id="QKZL01000016">
    <property type="protein sequence ID" value="PZX13775.1"/>
    <property type="molecule type" value="Genomic_DNA"/>
</dbReference>
<comment type="caution">
    <text evidence="5">The sequence shown here is derived from an EMBL/GenBank/DDBJ whole genome shotgun (WGS) entry which is preliminary data.</text>
</comment>
<dbReference type="InterPro" id="IPR001761">
    <property type="entry name" value="Peripla_BP/Lac1_sug-bd_dom"/>
</dbReference>
<dbReference type="InterPro" id="IPR000843">
    <property type="entry name" value="HTH_LacI"/>
</dbReference>
<keyword evidence="2" id="KW-0238">DNA-binding</keyword>
<organism evidence="5 6">
    <name type="scientific">Palleronia aestuarii</name>
    <dbReference type="NCBI Taxonomy" id="568105"/>
    <lineage>
        <taxon>Bacteria</taxon>
        <taxon>Pseudomonadati</taxon>
        <taxon>Pseudomonadota</taxon>
        <taxon>Alphaproteobacteria</taxon>
        <taxon>Rhodobacterales</taxon>
        <taxon>Roseobacteraceae</taxon>
        <taxon>Palleronia</taxon>
    </lineage>
</organism>
<dbReference type="PANTHER" id="PTHR30146">
    <property type="entry name" value="LACI-RELATED TRANSCRIPTIONAL REPRESSOR"/>
    <property type="match status" value="1"/>
</dbReference>
<evidence type="ECO:0000256" key="2">
    <source>
        <dbReference type="ARBA" id="ARBA00023125"/>
    </source>
</evidence>
<dbReference type="InterPro" id="IPR010982">
    <property type="entry name" value="Lambda_DNA-bd_dom_sf"/>
</dbReference>
<dbReference type="SMART" id="SM00354">
    <property type="entry name" value="HTH_LACI"/>
    <property type="match status" value="1"/>
</dbReference>
<dbReference type="GO" id="GO:0003700">
    <property type="term" value="F:DNA-binding transcription factor activity"/>
    <property type="evidence" value="ECO:0007669"/>
    <property type="project" value="TreeGrafter"/>
</dbReference>
<accession>A0A2W7N044</accession>
<reference evidence="5 6" key="1">
    <citation type="submission" date="2018-06" db="EMBL/GenBank/DDBJ databases">
        <title>Genomic Encyclopedia of Archaeal and Bacterial Type Strains, Phase II (KMG-II): from individual species to whole genera.</title>
        <authorList>
            <person name="Goeker M."/>
        </authorList>
    </citation>
    <scope>NUCLEOTIDE SEQUENCE [LARGE SCALE GENOMIC DNA]</scope>
    <source>
        <strain evidence="5 6">DSM 22009</strain>
    </source>
</reference>
<dbReference type="SUPFAM" id="SSF53822">
    <property type="entry name" value="Periplasmic binding protein-like I"/>
    <property type="match status" value="1"/>
</dbReference>
<protein>
    <submittedName>
        <fullName evidence="5">LacI family transcriptional regulator</fullName>
    </submittedName>
</protein>
<proteinExistence type="predicted"/>